<dbReference type="EMBL" id="GFWZ01000002">
    <property type="protein sequence ID" value="MBW19992.1"/>
    <property type="molecule type" value="Transcribed_RNA"/>
</dbReference>
<evidence type="ECO:0000256" key="2">
    <source>
        <dbReference type="ARBA" id="ARBA00007659"/>
    </source>
</evidence>
<dbReference type="GO" id="GO:0005886">
    <property type="term" value="C:plasma membrane"/>
    <property type="evidence" value="ECO:0007669"/>
    <property type="project" value="UniProtKB-SubCell"/>
</dbReference>
<feature type="compositionally biased region" description="Polar residues" evidence="5">
    <location>
        <begin position="271"/>
        <end position="283"/>
    </location>
</feature>
<sequence>MSTTDITNLVNRLETVTCRLEQIVSKQNNPLGGGDGGDILAPTVIAYDQILSGPLKTFLTLSETIGKDVKTQVDMVNDAFKAQREFLVIASKAKQPPQNVLLNLLNPTCNKIEYIQDFRQRNRASIFFNHLSAISESVSALGWVTVTPTPGPFVKEMADASQFYTNRVLMDYKDKDKTHVDWARAWLQVLNELQAYIKKFYTTGLTWNPNGCDANSLGSSVSTGAPPPPPPPPADFFADVSTNQADDTRAALFREINRGEDITKGLKKVSADQQTHKNPNLKLQPTPYRPPPTAPRPFKPVNSAPLQTKPPRFELEGKKWCIEHQVGNKNLVISQTEMNQSVIVYKCQDCLVTVQGKINSIVLDNCKKTALVFNDIVSVVEVINCQSIQAQSMGKVPTVAIDKTDGVLIYLSPKSLDAEIVTSKSSEVNVSIPIGDGDFAEYPLPEQYKSTWTGKGMKTVVVESK</sequence>
<dbReference type="PROSITE" id="PS51329">
    <property type="entry name" value="C_CAP_COFACTOR_C"/>
    <property type="match status" value="1"/>
</dbReference>
<dbReference type="InterPro" id="IPR006599">
    <property type="entry name" value="CARP_motif"/>
</dbReference>
<name>A0A2I9LNN7_9SCOR</name>
<proteinExistence type="inferred from homology"/>
<dbReference type="InterPro" id="IPR036223">
    <property type="entry name" value="CAP_C_sf"/>
</dbReference>
<dbReference type="FunFam" id="1.25.40.330:FF:000001">
    <property type="entry name" value="Adenylyl cyclase-associated protein"/>
    <property type="match status" value="1"/>
</dbReference>
<evidence type="ECO:0000256" key="4">
    <source>
        <dbReference type="ARBA" id="ARBA00023136"/>
    </source>
</evidence>
<evidence type="ECO:0000256" key="3">
    <source>
        <dbReference type="ARBA" id="ARBA00022475"/>
    </source>
</evidence>
<dbReference type="GO" id="GO:0000902">
    <property type="term" value="P:cell morphogenesis"/>
    <property type="evidence" value="ECO:0007669"/>
    <property type="project" value="TreeGrafter"/>
</dbReference>
<evidence type="ECO:0000313" key="7">
    <source>
        <dbReference type="EMBL" id="MBW19992.1"/>
    </source>
</evidence>
<dbReference type="PROSITE" id="PS01089">
    <property type="entry name" value="CAP_2"/>
    <property type="match status" value="1"/>
</dbReference>
<dbReference type="GO" id="GO:0003779">
    <property type="term" value="F:actin binding"/>
    <property type="evidence" value="ECO:0007669"/>
    <property type="project" value="InterPro"/>
</dbReference>
<dbReference type="SUPFAM" id="SSF69340">
    <property type="entry name" value="C-terminal domain of adenylylcyclase associated protein"/>
    <property type="match status" value="1"/>
</dbReference>
<dbReference type="SMART" id="SM00673">
    <property type="entry name" value="CARP"/>
    <property type="match status" value="2"/>
</dbReference>
<dbReference type="GO" id="GO:0019933">
    <property type="term" value="P:cAMP-mediated signaling"/>
    <property type="evidence" value="ECO:0007669"/>
    <property type="project" value="TreeGrafter"/>
</dbReference>
<dbReference type="GO" id="GO:0007015">
    <property type="term" value="P:actin filament organization"/>
    <property type="evidence" value="ECO:0007669"/>
    <property type="project" value="TreeGrafter"/>
</dbReference>
<dbReference type="InterPro" id="IPR001837">
    <property type="entry name" value="Adenylate_cyclase-assoc_CAP"/>
</dbReference>
<dbReference type="InterPro" id="IPR018106">
    <property type="entry name" value="CAP_CS_N"/>
</dbReference>
<dbReference type="Pfam" id="PF21938">
    <property type="entry name" value="CAP_N"/>
    <property type="match status" value="1"/>
</dbReference>
<comment type="similarity">
    <text evidence="2">Belongs to the CAP family.</text>
</comment>
<dbReference type="InterPro" id="IPR053950">
    <property type="entry name" value="CAP_N"/>
</dbReference>
<dbReference type="GO" id="GO:0005737">
    <property type="term" value="C:cytoplasm"/>
    <property type="evidence" value="ECO:0007669"/>
    <property type="project" value="TreeGrafter"/>
</dbReference>
<protein>
    <submittedName>
        <fullName evidence="7">Adenylate cyclase-associated protein</fullName>
    </submittedName>
</protein>
<keyword evidence="4" id="KW-0472">Membrane</keyword>
<dbReference type="FunFam" id="2.160.20.70:FF:000001">
    <property type="entry name" value="Adenylyl cyclase-associated protein"/>
    <property type="match status" value="1"/>
</dbReference>
<accession>A0A2I9LNN7</accession>
<organism evidence="7">
    <name type="scientific">Centruroides hentzi</name>
    <dbReference type="NCBI Taxonomy" id="88313"/>
    <lineage>
        <taxon>Eukaryota</taxon>
        <taxon>Metazoa</taxon>
        <taxon>Ecdysozoa</taxon>
        <taxon>Arthropoda</taxon>
        <taxon>Chelicerata</taxon>
        <taxon>Arachnida</taxon>
        <taxon>Scorpiones</taxon>
        <taxon>Buthida</taxon>
        <taxon>Buthoidea</taxon>
        <taxon>Buthidae</taxon>
        <taxon>Centruroides</taxon>
    </lineage>
</organism>
<dbReference type="InterPro" id="IPR028417">
    <property type="entry name" value="CAP_CS_C"/>
</dbReference>
<dbReference type="GO" id="GO:0008179">
    <property type="term" value="F:adenylate cyclase binding"/>
    <property type="evidence" value="ECO:0007669"/>
    <property type="project" value="TreeGrafter"/>
</dbReference>
<dbReference type="PANTHER" id="PTHR10652">
    <property type="entry name" value="ADENYLYL CYCLASE-ASSOCIATED PROTEIN"/>
    <property type="match status" value="1"/>
</dbReference>
<dbReference type="AlphaFoldDB" id="A0A2I9LNN7"/>
<evidence type="ECO:0000256" key="5">
    <source>
        <dbReference type="SAM" id="MobiDB-lite"/>
    </source>
</evidence>
<dbReference type="InterPro" id="IPR036222">
    <property type="entry name" value="CAP_N_sf"/>
</dbReference>
<dbReference type="Gene3D" id="2.160.20.70">
    <property type="match status" value="1"/>
</dbReference>
<dbReference type="InterPro" id="IPR013912">
    <property type="entry name" value="Adenylate_cyclase-assoc_CAP_C"/>
</dbReference>
<evidence type="ECO:0000259" key="6">
    <source>
        <dbReference type="PROSITE" id="PS51329"/>
    </source>
</evidence>
<dbReference type="InterPro" id="IPR017901">
    <property type="entry name" value="C-CAP_CF_C-like"/>
</dbReference>
<evidence type="ECO:0000256" key="1">
    <source>
        <dbReference type="ARBA" id="ARBA00004202"/>
    </source>
</evidence>
<feature type="domain" description="C-CAP/cofactor C-like" evidence="6">
    <location>
        <begin position="310"/>
        <end position="444"/>
    </location>
</feature>
<comment type="subcellular location">
    <subcellularLocation>
        <location evidence="1">Cell membrane</location>
        <topology evidence="1">Peripheral membrane protein</topology>
    </subcellularLocation>
</comment>
<keyword evidence="3" id="KW-1003">Cell membrane</keyword>
<dbReference type="PROSITE" id="PS01088">
    <property type="entry name" value="CAP_1"/>
    <property type="match status" value="1"/>
</dbReference>
<reference evidence="7" key="1">
    <citation type="journal article" date="2017" name="Toxicon">
        <title>Venom-gland transcriptomics and venom proteomics of the Hentz striped scorpion (Centruroides hentzi; Buthidae) reveal high toxin diversity in a harmless member of a lethal family.</title>
        <authorList>
            <person name="Ward M.J."/>
            <person name="Ellsworth S.A."/>
            <person name="Rokyta D.R."/>
        </authorList>
    </citation>
    <scope>NUCLEOTIDE SEQUENCE</scope>
    <source>
        <tissue evidence="7">Venom gland</tissue>
    </source>
</reference>
<dbReference type="PANTHER" id="PTHR10652:SF0">
    <property type="entry name" value="ADENYLYL CYCLASE-ASSOCIATED PROTEIN"/>
    <property type="match status" value="1"/>
</dbReference>
<dbReference type="InterPro" id="IPR016098">
    <property type="entry name" value="CAP/MinC_C"/>
</dbReference>
<dbReference type="Pfam" id="PF08603">
    <property type="entry name" value="CAP_C"/>
    <property type="match status" value="1"/>
</dbReference>
<dbReference type="SUPFAM" id="SSF101278">
    <property type="entry name" value="N-terminal domain of adenylylcyclase associated protein, CAP"/>
    <property type="match status" value="1"/>
</dbReference>
<feature type="region of interest" description="Disordered" evidence="5">
    <location>
        <begin position="267"/>
        <end position="309"/>
    </location>
</feature>
<dbReference type="Gene3D" id="1.25.40.330">
    <property type="entry name" value="Adenylate cyclase-associated CAP, N-terminal domain"/>
    <property type="match status" value="1"/>
</dbReference>
<feature type="compositionally biased region" description="Pro residues" evidence="5">
    <location>
        <begin position="287"/>
        <end position="298"/>
    </location>
</feature>